<proteinExistence type="predicted"/>
<dbReference type="Proteomes" id="UP000018144">
    <property type="component" value="Unassembled WGS sequence"/>
</dbReference>
<evidence type="ECO:0000313" key="3">
    <source>
        <dbReference type="EMBL" id="CCX34520.1"/>
    </source>
</evidence>
<feature type="compositionally biased region" description="Basic and acidic residues" evidence="2">
    <location>
        <begin position="67"/>
        <end position="76"/>
    </location>
</feature>
<gene>
    <name evidence="3" type="ORF">PCON_03913</name>
</gene>
<keyword evidence="4" id="KW-1185">Reference proteome</keyword>
<organism evidence="3 4">
    <name type="scientific">Pyronema omphalodes (strain CBS 100304)</name>
    <name type="common">Pyronema confluens</name>
    <dbReference type="NCBI Taxonomy" id="1076935"/>
    <lineage>
        <taxon>Eukaryota</taxon>
        <taxon>Fungi</taxon>
        <taxon>Dikarya</taxon>
        <taxon>Ascomycota</taxon>
        <taxon>Pezizomycotina</taxon>
        <taxon>Pezizomycetes</taxon>
        <taxon>Pezizales</taxon>
        <taxon>Pyronemataceae</taxon>
        <taxon>Pyronema</taxon>
    </lineage>
</organism>
<feature type="region of interest" description="Disordered" evidence="2">
    <location>
        <begin position="1"/>
        <end position="20"/>
    </location>
</feature>
<feature type="region of interest" description="Disordered" evidence="2">
    <location>
        <begin position="33"/>
        <end position="90"/>
    </location>
</feature>
<dbReference type="EMBL" id="HF936567">
    <property type="protein sequence ID" value="CCX34520.1"/>
    <property type="molecule type" value="Genomic_DNA"/>
</dbReference>
<feature type="compositionally biased region" description="Polar residues" evidence="2">
    <location>
        <begin position="36"/>
        <end position="51"/>
    </location>
</feature>
<feature type="coiled-coil region" evidence="1">
    <location>
        <begin position="123"/>
        <end position="150"/>
    </location>
</feature>
<reference evidence="3 4" key="1">
    <citation type="journal article" date="2013" name="PLoS Genet.">
        <title>The genome and development-dependent transcriptomes of Pyronema confluens: a window into fungal evolution.</title>
        <authorList>
            <person name="Traeger S."/>
            <person name="Altegoer F."/>
            <person name="Freitag M."/>
            <person name="Gabaldon T."/>
            <person name="Kempken F."/>
            <person name="Kumar A."/>
            <person name="Marcet-Houben M."/>
            <person name="Poggeler S."/>
            <person name="Stajich J.E."/>
            <person name="Nowrousian M."/>
        </authorList>
    </citation>
    <scope>NUCLEOTIDE SEQUENCE [LARGE SCALE GENOMIC DNA]</scope>
    <source>
        <strain evidence="4">CBS 100304</strain>
        <tissue evidence="3">Vegetative mycelium</tissue>
    </source>
</reference>
<sequence length="219" mass="24327">MEGHRAGTNSIARGGLRASLTPISVTSANAEFISRRNGSANGSSDTASPDDTTGDGCSGLNQSLSSHNHDGLRNDDDKDETMDDFCCASSPGEDDLQADAVPTSQWIIYQGHLFKLRSDIPDFETEEELHMFMLQEVQEYERELNRHRQDPTTHPAPSNMYSLTSDHAAARFPQWVQDYEVQDLRIDLTRRASIAKAKLARGIRCCQAHEGMVGRWARS</sequence>
<keyword evidence="1" id="KW-0175">Coiled coil</keyword>
<protein>
    <submittedName>
        <fullName evidence="3">Uncharacterized protein</fullName>
    </submittedName>
</protein>
<evidence type="ECO:0000313" key="4">
    <source>
        <dbReference type="Proteomes" id="UP000018144"/>
    </source>
</evidence>
<evidence type="ECO:0000256" key="2">
    <source>
        <dbReference type="SAM" id="MobiDB-lite"/>
    </source>
</evidence>
<accession>U4LRD6</accession>
<evidence type="ECO:0000256" key="1">
    <source>
        <dbReference type="SAM" id="Coils"/>
    </source>
</evidence>
<name>U4LRD6_PYROM</name>
<dbReference type="AlphaFoldDB" id="U4LRD6"/>